<dbReference type="AlphaFoldDB" id="A0A2S5R9L9"/>
<evidence type="ECO:0000313" key="1">
    <source>
        <dbReference type="EMBL" id="PPE03993.1"/>
    </source>
</evidence>
<evidence type="ECO:0000313" key="2">
    <source>
        <dbReference type="Proteomes" id="UP000239425"/>
    </source>
</evidence>
<comment type="caution">
    <text evidence="1">The sequence shown here is derived from an EMBL/GenBank/DDBJ whole genome shotgun (WGS) entry which is preliminary data.</text>
</comment>
<proteinExistence type="predicted"/>
<accession>A0A2S5R9L9</accession>
<reference evidence="1 2" key="1">
    <citation type="submission" date="2017-11" db="EMBL/GenBank/DDBJ databases">
        <title>Comparative genomic analysis of Holospora spp., intranuclear symbionts of paramecia.</title>
        <authorList>
            <person name="Garushyants S.K."/>
            <person name="Beliavskaya A."/>
            <person name="Malko D.B."/>
            <person name="Logacheva M.D."/>
            <person name="Rautian M.S."/>
            <person name="Gelfand M.S."/>
        </authorList>
    </citation>
    <scope>NUCLEOTIDE SEQUENCE [LARGE SCALE GENOMIC DNA]</scope>
    <source>
        <strain evidence="2">02AZ16</strain>
    </source>
</reference>
<dbReference type="EMBL" id="PHHC01000079">
    <property type="protein sequence ID" value="PPE03993.1"/>
    <property type="molecule type" value="Genomic_DNA"/>
</dbReference>
<protein>
    <submittedName>
        <fullName evidence="1">Uncharacterized protein</fullName>
    </submittedName>
</protein>
<keyword evidence="2" id="KW-1185">Reference proteome</keyword>
<sequence>MRKRKFLLFYLTIFTLQPFIWTIGSLKEKKDSSSQKNENQLVLQTIKRPEVLESFGFSEPIIIVWLKTC</sequence>
<dbReference type="Proteomes" id="UP000239425">
    <property type="component" value="Unassembled WGS sequence"/>
</dbReference>
<name>A0A2S5R9L9_9PROT</name>
<gene>
    <name evidence="1" type="ORF">HCUR_00528</name>
</gene>
<organism evidence="1 2">
    <name type="scientific">Holospora curviuscula</name>
    <dbReference type="NCBI Taxonomy" id="1082868"/>
    <lineage>
        <taxon>Bacteria</taxon>
        <taxon>Pseudomonadati</taxon>
        <taxon>Pseudomonadota</taxon>
        <taxon>Alphaproteobacteria</taxon>
        <taxon>Holosporales</taxon>
        <taxon>Holosporaceae</taxon>
        <taxon>Holospora</taxon>
    </lineage>
</organism>